<protein>
    <recommendedName>
        <fullName evidence="2">F-box domain-containing protein</fullName>
    </recommendedName>
</protein>
<organism evidence="3 4">
    <name type="scientific">Lasiodiplodia theobromae</name>
    <dbReference type="NCBI Taxonomy" id="45133"/>
    <lineage>
        <taxon>Eukaryota</taxon>
        <taxon>Fungi</taxon>
        <taxon>Dikarya</taxon>
        <taxon>Ascomycota</taxon>
        <taxon>Pezizomycotina</taxon>
        <taxon>Dothideomycetes</taxon>
        <taxon>Dothideomycetes incertae sedis</taxon>
        <taxon>Botryosphaeriales</taxon>
        <taxon>Botryosphaeriaceae</taxon>
        <taxon>Lasiodiplodia</taxon>
    </lineage>
</organism>
<evidence type="ECO:0000259" key="2">
    <source>
        <dbReference type="PROSITE" id="PS50181"/>
    </source>
</evidence>
<dbReference type="OrthoDB" id="5279008at2759"/>
<evidence type="ECO:0000313" key="4">
    <source>
        <dbReference type="Proteomes" id="UP000325902"/>
    </source>
</evidence>
<feature type="domain" description="F-box" evidence="2">
    <location>
        <begin position="6"/>
        <end position="55"/>
    </location>
</feature>
<evidence type="ECO:0000256" key="1">
    <source>
        <dbReference type="SAM" id="MobiDB-lite"/>
    </source>
</evidence>
<keyword evidence="4" id="KW-1185">Reference proteome</keyword>
<accession>A0A5N5DHQ9</accession>
<reference evidence="3 4" key="1">
    <citation type="journal article" date="2019" name="Sci. Rep.">
        <title>A multi-omics analysis of the grapevine pathogen Lasiodiplodia theobromae reveals that temperature affects the expression of virulence- and pathogenicity-related genes.</title>
        <authorList>
            <person name="Felix C."/>
            <person name="Meneses R."/>
            <person name="Goncalves M.F.M."/>
            <person name="Tilleman L."/>
            <person name="Duarte A.S."/>
            <person name="Jorrin-Novo J.V."/>
            <person name="Van de Peer Y."/>
            <person name="Deforce D."/>
            <person name="Van Nieuwerburgh F."/>
            <person name="Esteves A.C."/>
            <person name="Alves A."/>
        </authorList>
    </citation>
    <scope>NUCLEOTIDE SEQUENCE [LARGE SCALE GENOMIC DNA]</scope>
    <source>
        <strain evidence="3 4">LA-SOL3</strain>
    </source>
</reference>
<sequence>MDPQADSRIAKLPQELIDRIVDFLPTVTLGHVRLTCKLMEHHLFTYFSKHYFTKKQFMVTEASLQALVDISEHPALSPCLKHLIIGLDHYVFWSRALAPALDYTVFIQRKGAAESQRRMFTTGRAVTLLAKALSNLRNLQTLDIRDFNSQTRVRDSETGSGAWRSWGAPTLEAQGHELAMSDGNNTTNTDDYFHNRVFQAVLGAMANSSGRPQALMVILRHRIRGLNDCAFGLDQWMEESIAPALESLQTLHLDVLLDNQTHTFITDAQPFQDIFDMSNTRIRHFLSRTRNVTSLRLNFQNTPTQLSFRLINWLSTLPGTDPVAKRLPWISPCDLEPPPPWDDYNPAPVALPLTQLDLGAAHISTSTLRKLFRKFHQLKGLSFFNVTLYPSSLQSGSRSRVNLWSDMFRELSADLPPNLKSLNLRRLKQADTENLNISSLFVKFDEQPSKEVAVSKKSLEQLAEATTVDWPVIRSNNYSGEDSENEDEDDDGYGDGNDDLI</sequence>
<dbReference type="InterPro" id="IPR036047">
    <property type="entry name" value="F-box-like_dom_sf"/>
</dbReference>
<dbReference type="EMBL" id="VCHE01000023">
    <property type="protein sequence ID" value="KAB2576504.1"/>
    <property type="molecule type" value="Genomic_DNA"/>
</dbReference>
<evidence type="ECO:0000313" key="3">
    <source>
        <dbReference type="EMBL" id="KAB2576504.1"/>
    </source>
</evidence>
<feature type="compositionally biased region" description="Acidic residues" evidence="1">
    <location>
        <begin position="481"/>
        <end position="501"/>
    </location>
</feature>
<dbReference type="PROSITE" id="PS50181">
    <property type="entry name" value="FBOX"/>
    <property type="match status" value="1"/>
</dbReference>
<dbReference type="InterPro" id="IPR001810">
    <property type="entry name" value="F-box_dom"/>
</dbReference>
<name>A0A5N5DHQ9_9PEZI</name>
<dbReference type="Proteomes" id="UP000325902">
    <property type="component" value="Unassembled WGS sequence"/>
</dbReference>
<proteinExistence type="predicted"/>
<dbReference type="AlphaFoldDB" id="A0A5N5DHQ9"/>
<dbReference type="SUPFAM" id="SSF81383">
    <property type="entry name" value="F-box domain"/>
    <property type="match status" value="1"/>
</dbReference>
<comment type="caution">
    <text evidence="3">The sequence shown here is derived from an EMBL/GenBank/DDBJ whole genome shotgun (WGS) entry which is preliminary data.</text>
</comment>
<gene>
    <name evidence="3" type="ORF">DBV05_g4770</name>
</gene>
<feature type="region of interest" description="Disordered" evidence="1">
    <location>
        <begin position="473"/>
        <end position="501"/>
    </location>
</feature>